<proteinExistence type="predicted"/>
<feature type="region of interest" description="Disordered" evidence="1">
    <location>
        <begin position="270"/>
        <end position="343"/>
    </location>
</feature>
<dbReference type="Pfam" id="PF06267">
    <property type="entry name" value="DUF1028"/>
    <property type="match status" value="1"/>
</dbReference>
<accession>A0A517QLR6</accession>
<dbReference type="EMBL" id="CP036267">
    <property type="protein sequence ID" value="QDT32573.1"/>
    <property type="molecule type" value="Genomic_DNA"/>
</dbReference>
<reference evidence="2 3" key="1">
    <citation type="submission" date="2019-02" db="EMBL/GenBank/DDBJ databases">
        <title>Deep-cultivation of Planctomycetes and their phenomic and genomic characterization uncovers novel biology.</title>
        <authorList>
            <person name="Wiegand S."/>
            <person name="Jogler M."/>
            <person name="Boedeker C."/>
            <person name="Pinto D."/>
            <person name="Vollmers J."/>
            <person name="Rivas-Marin E."/>
            <person name="Kohn T."/>
            <person name="Peeters S.H."/>
            <person name="Heuer A."/>
            <person name="Rast P."/>
            <person name="Oberbeckmann S."/>
            <person name="Bunk B."/>
            <person name="Jeske O."/>
            <person name="Meyerdierks A."/>
            <person name="Storesund J.E."/>
            <person name="Kallscheuer N."/>
            <person name="Luecker S."/>
            <person name="Lage O.M."/>
            <person name="Pohl T."/>
            <person name="Merkel B.J."/>
            <person name="Hornburger P."/>
            <person name="Mueller R.-W."/>
            <person name="Bruemmer F."/>
            <person name="Labrenz M."/>
            <person name="Spormann A.M."/>
            <person name="Op den Camp H."/>
            <person name="Overmann J."/>
            <person name="Amann R."/>
            <person name="Jetten M.S.M."/>
            <person name="Mascher T."/>
            <person name="Medema M.H."/>
            <person name="Devos D.P."/>
            <person name="Kaster A.-K."/>
            <person name="Ovreas L."/>
            <person name="Rohde M."/>
            <person name="Galperin M.Y."/>
            <person name="Jogler C."/>
        </authorList>
    </citation>
    <scope>NUCLEOTIDE SEQUENCE [LARGE SCALE GENOMIC DNA]</scope>
    <source>
        <strain evidence="2 3">Mal48</strain>
    </source>
</reference>
<protein>
    <recommendedName>
        <fullName evidence="4">DUF1028 domain-containing protein</fullName>
    </recommendedName>
</protein>
<dbReference type="InterPro" id="IPR029055">
    <property type="entry name" value="Ntn_hydrolases_N"/>
</dbReference>
<dbReference type="PANTHER" id="PTHR39328:SF1">
    <property type="entry name" value="BLL2871 PROTEIN"/>
    <property type="match status" value="1"/>
</dbReference>
<dbReference type="AlphaFoldDB" id="A0A517QLR6"/>
<evidence type="ECO:0000256" key="1">
    <source>
        <dbReference type="SAM" id="MobiDB-lite"/>
    </source>
</evidence>
<evidence type="ECO:0000313" key="3">
    <source>
        <dbReference type="Proteomes" id="UP000315724"/>
    </source>
</evidence>
<dbReference type="Proteomes" id="UP000315724">
    <property type="component" value="Chromosome"/>
</dbReference>
<dbReference type="PANTHER" id="PTHR39328">
    <property type="entry name" value="BLL2871 PROTEIN"/>
    <property type="match status" value="1"/>
</dbReference>
<dbReference type="InterPro" id="IPR010430">
    <property type="entry name" value="DUF1028"/>
</dbReference>
<dbReference type="SUPFAM" id="SSF56235">
    <property type="entry name" value="N-terminal nucleophile aminohydrolases (Ntn hydrolases)"/>
    <property type="match status" value="1"/>
</dbReference>
<organism evidence="2 3">
    <name type="scientific">Thalassoglobus polymorphus</name>
    <dbReference type="NCBI Taxonomy" id="2527994"/>
    <lineage>
        <taxon>Bacteria</taxon>
        <taxon>Pseudomonadati</taxon>
        <taxon>Planctomycetota</taxon>
        <taxon>Planctomycetia</taxon>
        <taxon>Planctomycetales</taxon>
        <taxon>Planctomycetaceae</taxon>
        <taxon>Thalassoglobus</taxon>
    </lineage>
</organism>
<dbReference type="KEGG" id="tpol:Mal48_18200"/>
<dbReference type="Gene3D" id="3.60.20.10">
    <property type="entry name" value="Glutamine Phosphoribosylpyrophosphate, subunit 1, domain 1"/>
    <property type="match status" value="1"/>
</dbReference>
<keyword evidence="3" id="KW-1185">Reference proteome</keyword>
<evidence type="ECO:0000313" key="2">
    <source>
        <dbReference type="EMBL" id="QDT32573.1"/>
    </source>
</evidence>
<evidence type="ECO:0008006" key="4">
    <source>
        <dbReference type="Google" id="ProtNLM"/>
    </source>
</evidence>
<gene>
    <name evidence="2" type="ORF">Mal48_18200</name>
</gene>
<name>A0A517QLR6_9PLAN</name>
<sequence>MATFQTMMKSNQSRLAIFSLLKRTISKETVALLLLLFGTGPLSADEPATVPKMNDQENKQEVVSTFSIVAYDPATKEWGIGVASKFLAVGHVVPWAKAEQGAIATQSFANTTYGPEGLRLLNDGASASEVLKQLTDADPMRANRQVGLVDKFGNAATFTGEKCLPWAGGKTGENFACQGNILAGPEVIEKMAKAFEDSEGSLTWRIMGALEAADEAGGDIRGRQSAAILVVKEGAGYAGFNDRMIDFRVDDHETPIQELGRILSLKLERPDSKNKDSEDDSVTEKSVTEKADTNKADTNKADTNKADTNKADTDKADTDKADTDKADTDKADTDKADADKDSE</sequence>